<accession>A0A8S1H0D7</accession>
<evidence type="ECO:0000313" key="2">
    <source>
        <dbReference type="EMBL" id="CAD6188614.1"/>
    </source>
</evidence>
<protein>
    <recommendedName>
        <fullName evidence="4">Secreted protein</fullName>
    </recommendedName>
</protein>
<evidence type="ECO:0000256" key="1">
    <source>
        <dbReference type="SAM" id="SignalP"/>
    </source>
</evidence>
<name>A0A8S1H0D7_9PELO</name>
<sequence length="79" mass="8311">MPVVHRATLLRSALLAGAFVSHAGRPVPALPGLFGPGWPFLLEAILRPGRAELGKCPGAENGATSVPGSDWTVWRQKKA</sequence>
<feature type="chain" id="PRO_5035757329" description="Secreted protein" evidence="1">
    <location>
        <begin position="24"/>
        <end position="79"/>
    </location>
</feature>
<gene>
    <name evidence="2" type="ORF">CAUJ_LOCUS4533</name>
</gene>
<proteinExistence type="predicted"/>
<organism evidence="2 3">
    <name type="scientific">Caenorhabditis auriculariae</name>
    <dbReference type="NCBI Taxonomy" id="2777116"/>
    <lineage>
        <taxon>Eukaryota</taxon>
        <taxon>Metazoa</taxon>
        <taxon>Ecdysozoa</taxon>
        <taxon>Nematoda</taxon>
        <taxon>Chromadorea</taxon>
        <taxon>Rhabditida</taxon>
        <taxon>Rhabditina</taxon>
        <taxon>Rhabditomorpha</taxon>
        <taxon>Rhabditoidea</taxon>
        <taxon>Rhabditidae</taxon>
        <taxon>Peloderinae</taxon>
        <taxon>Caenorhabditis</taxon>
    </lineage>
</organism>
<comment type="caution">
    <text evidence="2">The sequence shown here is derived from an EMBL/GenBank/DDBJ whole genome shotgun (WGS) entry which is preliminary data.</text>
</comment>
<dbReference type="AlphaFoldDB" id="A0A8S1H0D7"/>
<evidence type="ECO:0008006" key="4">
    <source>
        <dbReference type="Google" id="ProtNLM"/>
    </source>
</evidence>
<keyword evidence="1" id="KW-0732">Signal</keyword>
<reference evidence="2" key="1">
    <citation type="submission" date="2020-10" db="EMBL/GenBank/DDBJ databases">
        <authorList>
            <person name="Kikuchi T."/>
        </authorList>
    </citation>
    <scope>NUCLEOTIDE SEQUENCE</scope>
    <source>
        <strain evidence="2">NKZ352</strain>
    </source>
</reference>
<keyword evidence="3" id="KW-1185">Reference proteome</keyword>
<dbReference type="EMBL" id="CAJGYM010000008">
    <property type="protein sequence ID" value="CAD6188614.1"/>
    <property type="molecule type" value="Genomic_DNA"/>
</dbReference>
<dbReference type="Proteomes" id="UP000835052">
    <property type="component" value="Unassembled WGS sequence"/>
</dbReference>
<feature type="signal peptide" evidence="1">
    <location>
        <begin position="1"/>
        <end position="23"/>
    </location>
</feature>
<evidence type="ECO:0000313" key="3">
    <source>
        <dbReference type="Proteomes" id="UP000835052"/>
    </source>
</evidence>